<dbReference type="Proteomes" id="UP001153331">
    <property type="component" value="Unassembled WGS sequence"/>
</dbReference>
<evidence type="ECO:0000313" key="1">
    <source>
        <dbReference type="EMBL" id="KAJ8111467.1"/>
    </source>
</evidence>
<gene>
    <name evidence="1" type="ORF">OPT61_g5940</name>
</gene>
<dbReference type="EMBL" id="JAPHNI010000403">
    <property type="protein sequence ID" value="KAJ8111467.1"/>
    <property type="molecule type" value="Genomic_DNA"/>
</dbReference>
<accession>A0ACC2I8H4</accession>
<name>A0ACC2I8H4_9PLEO</name>
<protein>
    <submittedName>
        <fullName evidence="1">Uncharacterized protein</fullName>
    </submittedName>
</protein>
<organism evidence="1 2">
    <name type="scientific">Boeremia exigua</name>
    <dbReference type="NCBI Taxonomy" id="749465"/>
    <lineage>
        <taxon>Eukaryota</taxon>
        <taxon>Fungi</taxon>
        <taxon>Dikarya</taxon>
        <taxon>Ascomycota</taxon>
        <taxon>Pezizomycotina</taxon>
        <taxon>Dothideomycetes</taxon>
        <taxon>Pleosporomycetidae</taxon>
        <taxon>Pleosporales</taxon>
        <taxon>Pleosporineae</taxon>
        <taxon>Didymellaceae</taxon>
        <taxon>Boeremia</taxon>
    </lineage>
</organism>
<proteinExistence type="predicted"/>
<sequence>MAVYKHAIAHHWVKQTLEPFLLYAFASTLPYPADILEQIQRSIDFCLKKPDHPSDGDDLVFERTFMAIMHRHQNLAPDLEIVVDNLEPLAKYLIRRAQLKGPYELLERSDVGSDAWVQVERHRLVSVVPNLEETKDVRPPPLPSKPPPNEDQVDPRLIHAQQGEFSASYFPIQLTAREDSQYRHQNRQFEQKLARTQRDYTYWPAVPADDSNRSHTSSYRGCPDTATAHQSRYLHEPHQQFQHQYRQQKQLPPVPVYTSPHAQQRSRQQTTPSQPWAHMPRSAHEKQYCNPEPRLTNVPRGYISMYSPAIQQSPRTHPTQRLPAQQQPAQYQSIHHLGVQSPAQPNQPASSPNHHPTPTGLLPQPPSPPKMAFPSHPLTPPPANPSIIPANDFAHLRGTDWSNAAHQRAREIAAKITAWERDMLAQGIMQRQQAIAQLSPGRGPVGDVNSANELARTGSGRPGLAMGYSAASSGAQLPLGGVVGGGLGVPVSGHREGGGVVMGEQGYSVSNLGGQQITASLGMAAAEAQPQRQFTGYNPEYVHDGRVLSPRTTVDEEDASAYVQLHRAASGVAGMATQEGLGAGLRGVETEGLGVYSQMSATANKTTSPADAAKLLPTCVVDAEISAAREVLLIHLLVPLTQTSFHTLSRHHQVSPSSSYTPQSPPPAYPPASPCAHASPSHTPPPYRSRLGTPPSKTATPAPLAYSDPAAARNQIIRHGHARIDQRQRRRIDASRQQTAILAQHMQTNADRRVRKQVAQHHAAKRLTQAVLHFRCALVAARLAPPVHSAERRAGDFNLDFRAAVGAAARAAAAPFVWSCDAAENLGVAHFKSIESKLEVANERTLTLTMSFSRTKANKDYHRALQSFAESGAVSGEESDDGLDIVESSRKGLDLSQYIESLTQTQSQDEGRPNNQKNALDEGSDEEVSEPAPVSRKPQAAESETDDDEPEVESEWSEEDTRVAYDNWKNRKKLKRKRATAETVRIRQQAKSKVAAATSIVGRKPLPKSKLRDAREVAFSTDSAAGGVDDATYLDDPIPDYITSRQKHLKKLHEAGLRYPPSYEDIEFSDSETEEKPQLGKVGKSQRAKNSIRLRESGGVIPAPIAQWLRDYQVEGVGFLHERFIKQTGAILGDDMGLGKTIQVIAFLTAAFGKTATKRDAKCMRKTRRDGGGRWYPKVLIVCPGTLMQNWEDELSKWGWWEVYRYHGNTADRKGVLGAAKKGMLEIMITTYSTYRLNESDINTIDWDCVVADECHTIKSKSSEVTIAMNKINALCRIGLTGTAIQNKYEELWNLLNWARPGAYGSAQEWKQTISLPLKMGQAHDATNAQLADSRSRAQELVHNILPSVFLRRMKTLIADQLPKKSDRVVFCQLTNTQADAYRTFLESDRCEYIRTAKEPCDCQSGKPRGWCCYTDIPGLDEKWAKFMFPCMVTLQKLANHIALIVPSSSDTNEKQAKDLQNLEIACPDTFQELWRNRDSILNQSQREFCGKWKVLRRLLDFWHSNSDKVLIFSHSVRLLRLLRGLFDVDGTKYNFSYLDGSMKYEDRSKVVADFNADPNQFVFLISTKAGGVGLNITSANKVVVMDPNWNPAYDLQAQDRAYRIGQTRDVEVFRLVSSGTIEEIVYARQIYKQQQANIGYNASEERRYFKGVMDQASKKGELFGLENLFTFQENSVLLKDIMHKTNVAESRVGVQTVDFHFDDTQYSSDDDEDILSNKNLGIDDDNLASIKKLAESFTASSNAGSGVKTRGRKKYQKKLGADPISAILAKAGVQYTHENSEVIGRSEVEARLGKQAMELRNDIDLSKKQVFQASQSQSQSQHQSRVHAHPLAFQEDAEEDDEEPMEMGSAKKGEFRISYRYRPDEKVRKRQFYAMADSMGFEDPTEFALLVESSTQAERCKMLERFYRGRRKSLAKELND</sequence>
<comment type="caution">
    <text evidence="1">The sequence shown here is derived from an EMBL/GenBank/DDBJ whole genome shotgun (WGS) entry which is preliminary data.</text>
</comment>
<evidence type="ECO:0000313" key="2">
    <source>
        <dbReference type="Proteomes" id="UP001153331"/>
    </source>
</evidence>
<reference evidence="1" key="1">
    <citation type="submission" date="2022-11" db="EMBL/GenBank/DDBJ databases">
        <title>Genome Sequence of Boeremia exigua.</title>
        <authorList>
            <person name="Buettner E."/>
        </authorList>
    </citation>
    <scope>NUCLEOTIDE SEQUENCE</scope>
    <source>
        <strain evidence="1">CU02</strain>
    </source>
</reference>
<keyword evidence="2" id="KW-1185">Reference proteome</keyword>